<protein>
    <submittedName>
        <fullName evidence="6">Uncharacterized protein</fullName>
    </submittedName>
</protein>
<evidence type="ECO:0000256" key="1">
    <source>
        <dbReference type="ARBA" id="ARBA00004651"/>
    </source>
</evidence>
<keyword evidence="3 5" id="KW-1133">Transmembrane helix</keyword>
<evidence type="ECO:0000256" key="5">
    <source>
        <dbReference type="SAM" id="Phobius"/>
    </source>
</evidence>
<dbReference type="AlphaFoldDB" id="A0A1S8NK28"/>
<dbReference type="EMBL" id="LZYZ01000001">
    <property type="protein sequence ID" value="OOM16742.1"/>
    <property type="molecule type" value="Genomic_DNA"/>
</dbReference>
<evidence type="ECO:0000256" key="2">
    <source>
        <dbReference type="ARBA" id="ARBA00022692"/>
    </source>
</evidence>
<dbReference type="Proteomes" id="UP000191154">
    <property type="component" value="Unassembled WGS sequence"/>
</dbReference>
<evidence type="ECO:0000313" key="6">
    <source>
        <dbReference type="EMBL" id="OOM16742.1"/>
    </source>
</evidence>
<feature type="transmembrane region" description="Helical" evidence="5">
    <location>
        <begin position="41"/>
        <end position="63"/>
    </location>
</feature>
<comment type="subcellular location">
    <subcellularLocation>
        <location evidence="1">Cell membrane</location>
        <topology evidence="1">Multi-pass membrane protein</topology>
    </subcellularLocation>
</comment>
<evidence type="ECO:0000256" key="3">
    <source>
        <dbReference type="ARBA" id="ARBA00022989"/>
    </source>
</evidence>
<dbReference type="GO" id="GO:0005524">
    <property type="term" value="F:ATP binding"/>
    <property type="evidence" value="ECO:0007669"/>
    <property type="project" value="InterPro"/>
</dbReference>
<feature type="transmembrane region" description="Helical" evidence="5">
    <location>
        <begin position="12"/>
        <end position="35"/>
    </location>
</feature>
<evidence type="ECO:0000256" key="4">
    <source>
        <dbReference type="ARBA" id="ARBA00023136"/>
    </source>
</evidence>
<evidence type="ECO:0000313" key="7">
    <source>
        <dbReference type="Proteomes" id="UP000191154"/>
    </source>
</evidence>
<proteinExistence type="predicted"/>
<sequence>MLKKRLDYLSKKVNLGVWIIIILLIMVIGSIIIISHINNRFANLVTFLGSLIGGLITLISVSLTNRYYNQQKLQENRNDKIEAVESKIKILKYFKKETIINKNKAKNARNRDFRKYEMFETLVFETSKKEIIEIFIECEQKLDYIQKLYSHISKHNSVDILVWDLEKPRIAEWINKIEHSINKTLDMYETKLNELKFEDSRN</sequence>
<name>A0A1S8NK28_CLOSA</name>
<dbReference type="GO" id="GO:0005886">
    <property type="term" value="C:plasma membrane"/>
    <property type="evidence" value="ECO:0007669"/>
    <property type="project" value="UniProtKB-SubCell"/>
</dbReference>
<gene>
    <name evidence="6" type="ORF">CLOSAC_10360</name>
</gene>
<dbReference type="InterPro" id="IPR036640">
    <property type="entry name" value="ABC1_TM_sf"/>
</dbReference>
<organism evidence="6 7">
    <name type="scientific">Clostridium saccharobutylicum</name>
    <dbReference type="NCBI Taxonomy" id="169679"/>
    <lineage>
        <taxon>Bacteria</taxon>
        <taxon>Bacillati</taxon>
        <taxon>Bacillota</taxon>
        <taxon>Clostridia</taxon>
        <taxon>Eubacteriales</taxon>
        <taxon>Clostridiaceae</taxon>
        <taxon>Clostridium</taxon>
    </lineage>
</organism>
<keyword evidence="4 5" id="KW-0472">Membrane</keyword>
<keyword evidence="2 5" id="KW-0812">Transmembrane</keyword>
<dbReference type="SUPFAM" id="SSF90123">
    <property type="entry name" value="ABC transporter transmembrane region"/>
    <property type="match status" value="1"/>
</dbReference>
<accession>A0A1S8NK28</accession>
<reference evidence="6 7" key="1">
    <citation type="submission" date="2016-05" db="EMBL/GenBank/DDBJ databases">
        <title>Microbial solvent formation.</title>
        <authorList>
            <person name="Poehlein A."/>
            <person name="Montoya Solano J.D."/>
            <person name="Flitsch S."/>
            <person name="Krabben P."/>
            <person name="Duerre P."/>
            <person name="Daniel R."/>
        </authorList>
    </citation>
    <scope>NUCLEOTIDE SEQUENCE [LARGE SCALE GENOMIC DNA]</scope>
    <source>
        <strain evidence="6 7">L1-8</strain>
    </source>
</reference>
<comment type="caution">
    <text evidence="6">The sequence shown here is derived from an EMBL/GenBank/DDBJ whole genome shotgun (WGS) entry which is preliminary data.</text>
</comment>
<dbReference type="RefSeq" id="WP_077864414.1">
    <property type="nucleotide sequence ID" value="NZ_LZYZ01000001.1"/>
</dbReference>